<dbReference type="AlphaFoldDB" id="A0A1E5GW46"/>
<dbReference type="EMBL" id="MIJY01000012">
    <property type="protein sequence ID" value="OEG16867.1"/>
    <property type="molecule type" value="Genomic_DNA"/>
</dbReference>
<evidence type="ECO:0000313" key="3">
    <source>
        <dbReference type="EMBL" id="OEG16867.1"/>
    </source>
</evidence>
<evidence type="ECO:0000256" key="2">
    <source>
        <dbReference type="ARBA" id="ARBA00023002"/>
    </source>
</evidence>
<dbReference type="InterPro" id="IPR036291">
    <property type="entry name" value="NAD(P)-bd_dom_sf"/>
</dbReference>
<dbReference type="PATRIC" id="fig|332950.4.peg.1704"/>
<evidence type="ECO:0008006" key="5">
    <source>
        <dbReference type="Google" id="ProtNLM"/>
    </source>
</evidence>
<dbReference type="OrthoDB" id="9799818at2"/>
<dbReference type="Gene3D" id="3.40.50.720">
    <property type="entry name" value="NAD(P)-binding Rossmann-like Domain"/>
    <property type="match status" value="1"/>
</dbReference>
<dbReference type="PANTHER" id="PTHR43669">
    <property type="entry name" value="5-KETO-D-GLUCONATE 5-REDUCTASE"/>
    <property type="match status" value="1"/>
</dbReference>
<dbReference type="CDD" id="cd05233">
    <property type="entry name" value="SDR_c"/>
    <property type="match status" value="1"/>
</dbReference>
<proteinExistence type="inferred from homology"/>
<reference evidence="4" key="1">
    <citation type="submission" date="2016-09" db="EMBL/GenBank/DDBJ databases">
        <authorList>
            <person name="Gulvik C.A."/>
        </authorList>
    </citation>
    <scope>NUCLEOTIDE SEQUENCE [LARGE SCALE GENOMIC DNA]</scope>
    <source>
        <strain evidence="4">LMG 8895</strain>
    </source>
</reference>
<dbReference type="PANTHER" id="PTHR43669:SF3">
    <property type="entry name" value="ALCOHOL DEHYDROGENASE, PUTATIVE (AFU_ORTHOLOGUE AFUA_3G03445)-RELATED"/>
    <property type="match status" value="1"/>
</dbReference>
<evidence type="ECO:0000256" key="1">
    <source>
        <dbReference type="ARBA" id="ARBA00006484"/>
    </source>
</evidence>
<accession>A0A1E5GW46</accession>
<dbReference type="Pfam" id="PF00106">
    <property type="entry name" value="adh_short"/>
    <property type="match status" value="1"/>
</dbReference>
<organism evidence="3 4">
    <name type="scientific">Enterococcus termitis</name>
    <dbReference type="NCBI Taxonomy" id="332950"/>
    <lineage>
        <taxon>Bacteria</taxon>
        <taxon>Bacillati</taxon>
        <taxon>Bacillota</taxon>
        <taxon>Bacilli</taxon>
        <taxon>Lactobacillales</taxon>
        <taxon>Enterococcaceae</taxon>
        <taxon>Enterococcus</taxon>
    </lineage>
</organism>
<gene>
    <name evidence="3" type="ORF">BCR25_04525</name>
</gene>
<dbReference type="GO" id="GO:0016491">
    <property type="term" value="F:oxidoreductase activity"/>
    <property type="evidence" value="ECO:0007669"/>
    <property type="project" value="UniProtKB-KW"/>
</dbReference>
<keyword evidence="4" id="KW-1185">Reference proteome</keyword>
<comment type="caution">
    <text evidence="3">The sequence shown here is derived from an EMBL/GenBank/DDBJ whole genome shotgun (WGS) entry which is preliminary data.</text>
</comment>
<dbReference type="Proteomes" id="UP000095094">
    <property type="component" value="Unassembled WGS sequence"/>
</dbReference>
<dbReference type="SUPFAM" id="SSF51735">
    <property type="entry name" value="NAD(P)-binding Rossmann-fold domains"/>
    <property type="match status" value="1"/>
</dbReference>
<comment type="similarity">
    <text evidence="1">Belongs to the short-chain dehydrogenases/reductases (SDR) family.</text>
</comment>
<dbReference type="InterPro" id="IPR002347">
    <property type="entry name" value="SDR_fam"/>
</dbReference>
<evidence type="ECO:0000313" key="4">
    <source>
        <dbReference type="Proteomes" id="UP000095094"/>
    </source>
</evidence>
<keyword evidence="2" id="KW-0560">Oxidoreductase</keyword>
<protein>
    <recommendedName>
        <fullName evidence="5">Short-chain dehydrogenase</fullName>
    </recommendedName>
</protein>
<name>A0A1E5GW46_9ENTE</name>
<dbReference type="RefSeq" id="WP_069663264.1">
    <property type="nucleotide sequence ID" value="NZ_JBHUJJ010000001.1"/>
</dbReference>
<sequence>MKKSIIIVGAGPGVGMETARKFGKQNYKVGLIRRGKENLAIMEEELAQEGIETFSATADASDPKEISEAVQALGEKMAGIDVLFYNVPGPLGKAYVPVTEVSTELLTEFLTMRVLSALSSAQAAIPYLKASKGSLLFTSGQSDRSPFPYTAAIGAPQAALRLLAEHLRDELKPDDIFVGYLPLDNPPLYSDPAKEKERTDLPEGFALKERVIAENVAEIIFNLNRDRDVFEKPVKATTNL</sequence>